<keyword evidence="1" id="KW-0472">Membrane</keyword>
<protein>
    <submittedName>
        <fullName evidence="2">Uncharacterized protein</fullName>
    </submittedName>
</protein>
<keyword evidence="1" id="KW-0812">Transmembrane</keyword>
<dbReference type="Proteomes" id="UP000319514">
    <property type="component" value="Unassembled WGS sequence"/>
</dbReference>
<name>A0A542ZL25_9MICO</name>
<comment type="caution">
    <text evidence="2">The sequence shown here is derived from an EMBL/GenBank/DDBJ whole genome shotgun (WGS) entry which is preliminary data.</text>
</comment>
<feature type="transmembrane region" description="Helical" evidence="1">
    <location>
        <begin position="20"/>
        <end position="41"/>
    </location>
</feature>
<dbReference type="AlphaFoldDB" id="A0A542ZL25"/>
<accession>A0A542ZL25</accession>
<organism evidence="2 3">
    <name type="scientific">Oryzihumus leptocrescens</name>
    <dbReference type="NCBI Taxonomy" id="297536"/>
    <lineage>
        <taxon>Bacteria</taxon>
        <taxon>Bacillati</taxon>
        <taxon>Actinomycetota</taxon>
        <taxon>Actinomycetes</taxon>
        <taxon>Micrococcales</taxon>
        <taxon>Intrasporangiaceae</taxon>
        <taxon>Oryzihumus</taxon>
    </lineage>
</organism>
<evidence type="ECO:0000313" key="2">
    <source>
        <dbReference type="EMBL" id="TQL60998.1"/>
    </source>
</evidence>
<proteinExistence type="predicted"/>
<dbReference type="RefSeq" id="WP_185746138.1">
    <property type="nucleotide sequence ID" value="NZ_BAAAKX010000007.1"/>
</dbReference>
<evidence type="ECO:0000313" key="3">
    <source>
        <dbReference type="Proteomes" id="UP000319514"/>
    </source>
</evidence>
<dbReference type="EMBL" id="VFOQ01000001">
    <property type="protein sequence ID" value="TQL60998.1"/>
    <property type="molecule type" value="Genomic_DNA"/>
</dbReference>
<keyword evidence="3" id="KW-1185">Reference proteome</keyword>
<gene>
    <name evidence="2" type="ORF">FB474_2401</name>
</gene>
<reference evidence="2 3" key="1">
    <citation type="submission" date="2019-06" db="EMBL/GenBank/DDBJ databases">
        <title>Sequencing the genomes of 1000 actinobacteria strains.</title>
        <authorList>
            <person name="Klenk H.-P."/>
        </authorList>
    </citation>
    <scope>NUCLEOTIDE SEQUENCE [LARGE SCALE GENOMIC DNA]</scope>
    <source>
        <strain evidence="2 3">DSM 18082</strain>
    </source>
</reference>
<sequence length="53" mass="5526">MHTLATLHTAGSGWGIGSMLLAQSTFLAGPLGLVAAGAILMRTRFRRGRSISD</sequence>
<keyword evidence="1" id="KW-1133">Transmembrane helix</keyword>
<evidence type="ECO:0000256" key="1">
    <source>
        <dbReference type="SAM" id="Phobius"/>
    </source>
</evidence>